<feature type="transmembrane region" description="Helical" evidence="7">
    <location>
        <begin position="53"/>
        <end position="86"/>
    </location>
</feature>
<proteinExistence type="inferred from homology"/>
<dbReference type="Pfam" id="PF00528">
    <property type="entry name" value="BPD_transp_1"/>
    <property type="match status" value="1"/>
</dbReference>
<evidence type="ECO:0000313" key="10">
    <source>
        <dbReference type="Proteomes" id="UP000603912"/>
    </source>
</evidence>
<dbReference type="RefSeq" id="WP_188519563.1">
    <property type="nucleotide sequence ID" value="NZ_BMES01000002.1"/>
</dbReference>
<dbReference type="PROSITE" id="PS50928">
    <property type="entry name" value="ABC_TM1"/>
    <property type="match status" value="1"/>
</dbReference>
<evidence type="ECO:0000256" key="3">
    <source>
        <dbReference type="ARBA" id="ARBA00022475"/>
    </source>
</evidence>
<dbReference type="InterPro" id="IPR000515">
    <property type="entry name" value="MetI-like"/>
</dbReference>
<evidence type="ECO:0000256" key="5">
    <source>
        <dbReference type="ARBA" id="ARBA00022989"/>
    </source>
</evidence>
<name>A0A917MJF2_9HYPH</name>
<feature type="transmembrane region" description="Helical" evidence="7">
    <location>
        <begin position="98"/>
        <end position="118"/>
    </location>
</feature>
<dbReference type="PANTHER" id="PTHR30151">
    <property type="entry name" value="ALKANE SULFONATE ABC TRANSPORTER-RELATED, MEMBRANE SUBUNIT"/>
    <property type="match status" value="1"/>
</dbReference>
<accession>A0A917MJF2</accession>
<evidence type="ECO:0000256" key="1">
    <source>
        <dbReference type="ARBA" id="ARBA00004651"/>
    </source>
</evidence>
<comment type="similarity">
    <text evidence="7">Belongs to the binding-protein-dependent transport system permease family.</text>
</comment>
<keyword evidence="10" id="KW-1185">Reference proteome</keyword>
<keyword evidence="6 7" id="KW-0472">Membrane</keyword>
<feature type="transmembrane region" description="Helical" evidence="7">
    <location>
        <begin position="12"/>
        <end position="33"/>
    </location>
</feature>
<feature type="transmembrane region" description="Helical" evidence="7">
    <location>
        <begin position="225"/>
        <end position="251"/>
    </location>
</feature>
<evidence type="ECO:0000256" key="7">
    <source>
        <dbReference type="RuleBase" id="RU363032"/>
    </source>
</evidence>
<evidence type="ECO:0000313" key="9">
    <source>
        <dbReference type="EMBL" id="GGH30689.1"/>
    </source>
</evidence>
<dbReference type="CDD" id="cd06261">
    <property type="entry name" value="TM_PBP2"/>
    <property type="match status" value="1"/>
</dbReference>
<feature type="domain" description="ABC transmembrane type-1" evidence="8">
    <location>
        <begin position="60"/>
        <end position="244"/>
    </location>
</feature>
<organism evidence="9 10">
    <name type="scientific">Alsobacter metallidurans</name>
    <dbReference type="NCBI Taxonomy" id="340221"/>
    <lineage>
        <taxon>Bacteria</taxon>
        <taxon>Pseudomonadati</taxon>
        <taxon>Pseudomonadota</taxon>
        <taxon>Alphaproteobacteria</taxon>
        <taxon>Hyphomicrobiales</taxon>
        <taxon>Alsobacteraceae</taxon>
        <taxon>Alsobacter</taxon>
    </lineage>
</organism>
<dbReference type="Proteomes" id="UP000603912">
    <property type="component" value="Unassembled WGS sequence"/>
</dbReference>
<reference evidence="9" key="1">
    <citation type="journal article" date="2014" name="Int. J. Syst. Evol. Microbiol.">
        <title>Complete genome sequence of Corynebacterium casei LMG S-19264T (=DSM 44701T), isolated from a smear-ripened cheese.</title>
        <authorList>
            <consortium name="US DOE Joint Genome Institute (JGI-PGF)"/>
            <person name="Walter F."/>
            <person name="Albersmeier A."/>
            <person name="Kalinowski J."/>
            <person name="Ruckert C."/>
        </authorList>
    </citation>
    <scope>NUCLEOTIDE SEQUENCE</scope>
    <source>
        <strain evidence="9">CGMCC 1.12214</strain>
    </source>
</reference>
<keyword evidence="3" id="KW-1003">Cell membrane</keyword>
<evidence type="ECO:0000256" key="2">
    <source>
        <dbReference type="ARBA" id="ARBA00022448"/>
    </source>
</evidence>
<comment type="subcellular location">
    <subcellularLocation>
        <location evidence="1 7">Cell membrane</location>
        <topology evidence="1 7">Multi-pass membrane protein</topology>
    </subcellularLocation>
</comment>
<evidence type="ECO:0000256" key="6">
    <source>
        <dbReference type="ARBA" id="ARBA00023136"/>
    </source>
</evidence>
<keyword evidence="2 7" id="KW-0813">Transport</keyword>
<comment type="caution">
    <text evidence="9">The sequence shown here is derived from an EMBL/GenBank/DDBJ whole genome shotgun (WGS) entry which is preliminary data.</text>
</comment>
<reference evidence="9" key="2">
    <citation type="submission" date="2020-09" db="EMBL/GenBank/DDBJ databases">
        <authorList>
            <person name="Sun Q."/>
            <person name="Zhou Y."/>
        </authorList>
    </citation>
    <scope>NUCLEOTIDE SEQUENCE</scope>
    <source>
        <strain evidence="9">CGMCC 1.12214</strain>
    </source>
</reference>
<evidence type="ECO:0000256" key="4">
    <source>
        <dbReference type="ARBA" id="ARBA00022692"/>
    </source>
</evidence>
<dbReference type="Gene3D" id="1.10.3720.10">
    <property type="entry name" value="MetI-like"/>
    <property type="match status" value="1"/>
</dbReference>
<evidence type="ECO:0000259" key="8">
    <source>
        <dbReference type="PROSITE" id="PS50928"/>
    </source>
</evidence>
<keyword evidence="4 7" id="KW-0812">Transmembrane</keyword>
<dbReference type="AlphaFoldDB" id="A0A917MJF2"/>
<protein>
    <submittedName>
        <fullName evidence="9">ABC transporter permease</fullName>
    </submittedName>
</protein>
<dbReference type="PANTHER" id="PTHR30151:SF41">
    <property type="entry name" value="ABC TRANSPORTER PERMEASE PROTEIN"/>
    <property type="match status" value="1"/>
</dbReference>
<dbReference type="EMBL" id="BMES01000002">
    <property type="protein sequence ID" value="GGH30689.1"/>
    <property type="molecule type" value="Genomic_DNA"/>
</dbReference>
<sequence>MRRPAHRLATVLLPVGVLALTGLFWEALVRHYAIPPYKLPAPTRIAQALAEDAPLLFGALAVTLRLTVAGFAAALVGGVVLAILLTRSRWAALAFSPYAVILQVTPLVAIAPILVIYAGPTATIYLSVFIVAFFPVLAGAMAGLRSADPQLADLFALGRASPWRRLLLLELPSAVPFILAGVRTAGGLSLIGAIVAEFVAGSGGSDAGLAYRIVEASYRLNVPRLFAAVALICAAGLVLYAAVALSCAALLRRWQPDRRG</sequence>
<keyword evidence="5 7" id="KW-1133">Transmembrane helix</keyword>
<dbReference type="GO" id="GO:0005886">
    <property type="term" value="C:plasma membrane"/>
    <property type="evidence" value="ECO:0007669"/>
    <property type="project" value="UniProtKB-SubCell"/>
</dbReference>
<dbReference type="SUPFAM" id="SSF161098">
    <property type="entry name" value="MetI-like"/>
    <property type="match status" value="1"/>
</dbReference>
<feature type="transmembrane region" description="Helical" evidence="7">
    <location>
        <begin position="124"/>
        <end position="144"/>
    </location>
</feature>
<dbReference type="InterPro" id="IPR035906">
    <property type="entry name" value="MetI-like_sf"/>
</dbReference>
<dbReference type="GO" id="GO:0055085">
    <property type="term" value="P:transmembrane transport"/>
    <property type="evidence" value="ECO:0007669"/>
    <property type="project" value="InterPro"/>
</dbReference>
<gene>
    <name evidence="9" type="ORF">GCM10007036_41450</name>
</gene>